<dbReference type="SUPFAM" id="SSF48652">
    <property type="entry name" value="Tetraspanin"/>
    <property type="match status" value="1"/>
</dbReference>
<dbReference type="Pfam" id="PF00335">
    <property type="entry name" value="Tetraspanin"/>
    <property type="match status" value="1"/>
</dbReference>
<protein>
    <submittedName>
        <fullName evidence="6">Leukocyte surface antigen cd53</fullName>
    </submittedName>
</protein>
<evidence type="ECO:0000313" key="6">
    <source>
        <dbReference type="EMBL" id="KAK8866495.1"/>
    </source>
</evidence>
<name>A0ABR2INF0_9EUKA</name>
<feature type="transmembrane region" description="Helical" evidence="5">
    <location>
        <begin position="48"/>
        <end position="70"/>
    </location>
</feature>
<comment type="subcellular location">
    <subcellularLocation>
        <location evidence="1">Membrane</location>
        <topology evidence="1">Multi-pass membrane protein</topology>
    </subcellularLocation>
</comment>
<comment type="caution">
    <text evidence="6">The sequence shown here is derived from an EMBL/GenBank/DDBJ whole genome shotgun (WGS) entry which is preliminary data.</text>
</comment>
<keyword evidence="7" id="KW-1185">Reference proteome</keyword>
<evidence type="ECO:0000313" key="7">
    <source>
        <dbReference type="Proteomes" id="UP001470230"/>
    </source>
</evidence>
<evidence type="ECO:0000256" key="1">
    <source>
        <dbReference type="ARBA" id="ARBA00004141"/>
    </source>
</evidence>
<reference evidence="6 7" key="1">
    <citation type="submission" date="2024-04" db="EMBL/GenBank/DDBJ databases">
        <title>Tritrichomonas musculus Genome.</title>
        <authorList>
            <person name="Alves-Ferreira E."/>
            <person name="Grigg M."/>
            <person name="Lorenzi H."/>
            <person name="Galac M."/>
        </authorList>
    </citation>
    <scope>NUCLEOTIDE SEQUENCE [LARGE SCALE GENOMIC DNA]</scope>
    <source>
        <strain evidence="6 7">EAF2021</strain>
    </source>
</reference>
<evidence type="ECO:0000256" key="2">
    <source>
        <dbReference type="ARBA" id="ARBA00022692"/>
    </source>
</evidence>
<feature type="transmembrane region" description="Helical" evidence="5">
    <location>
        <begin position="176"/>
        <end position="197"/>
    </location>
</feature>
<keyword evidence="3 5" id="KW-1133">Transmembrane helix</keyword>
<dbReference type="PRINTS" id="PR00259">
    <property type="entry name" value="TMFOUR"/>
</dbReference>
<keyword evidence="2 5" id="KW-0812">Transmembrane</keyword>
<evidence type="ECO:0000256" key="5">
    <source>
        <dbReference type="SAM" id="Phobius"/>
    </source>
</evidence>
<feature type="transmembrane region" description="Helical" evidence="5">
    <location>
        <begin position="82"/>
        <end position="103"/>
    </location>
</feature>
<evidence type="ECO:0000256" key="3">
    <source>
        <dbReference type="ARBA" id="ARBA00022989"/>
    </source>
</evidence>
<dbReference type="Proteomes" id="UP001470230">
    <property type="component" value="Unassembled WGS sequence"/>
</dbReference>
<dbReference type="InterPro" id="IPR008952">
    <property type="entry name" value="Tetraspanin_EC2_sf"/>
</dbReference>
<keyword evidence="4 5" id="KW-0472">Membrane</keyword>
<sequence>MGKCCQGCARWLIGTVSICVIVCCVIAAAVVYKREKDKDWSKLIKNNVAFVFILVAMAFACFSALIGFLLCCLKKRCLYITYLIIIVIVIIIEIVAIILAFCYKDNIIKGINENWYKEDFEGTRKDIEGRLDCCGFYHLPDNLTTCGHKVNVNDTESVDPCYEKVKKEIDSNMKSLRIAVIIMGVVELVLLICAIYLTCSANKSDDGVAKF</sequence>
<gene>
    <name evidence="6" type="ORF">M9Y10_009459</name>
</gene>
<dbReference type="InterPro" id="IPR018499">
    <property type="entry name" value="Tetraspanin/Peripherin"/>
</dbReference>
<organism evidence="6 7">
    <name type="scientific">Tritrichomonas musculus</name>
    <dbReference type="NCBI Taxonomy" id="1915356"/>
    <lineage>
        <taxon>Eukaryota</taxon>
        <taxon>Metamonada</taxon>
        <taxon>Parabasalia</taxon>
        <taxon>Tritrichomonadida</taxon>
        <taxon>Tritrichomonadidae</taxon>
        <taxon>Tritrichomonas</taxon>
    </lineage>
</organism>
<accession>A0ABR2INF0</accession>
<evidence type="ECO:0000256" key="4">
    <source>
        <dbReference type="ARBA" id="ARBA00023136"/>
    </source>
</evidence>
<proteinExistence type="predicted"/>
<dbReference type="EMBL" id="JAPFFF010000015">
    <property type="protein sequence ID" value="KAK8866495.1"/>
    <property type="molecule type" value="Genomic_DNA"/>
</dbReference>
<feature type="transmembrane region" description="Helical" evidence="5">
    <location>
        <begin position="12"/>
        <end position="32"/>
    </location>
</feature>